<evidence type="ECO:0000313" key="4">
    <source>
        <dbReference type="Proteomes" id="UP001064489"/>
    </source>
</evidence>
<dbReference type="AlphaFoldDB" id="A0AAD5NUY4"/>
<dbReference type="Pfam" id="PF07727">
    <property type="entry name" value="RVT_2"/>
    <property type="match status" value="1"/>
</dbReference>
<dbReference type="InterPro" id="IPR043502">
    <property type="entry name" value="DNA/RNA_pol_sf"/>
</dbReference>
<organism evidence="3 4">
    <name type="scientific">Acer negundo</name>
    <name type="common">Box elder</name>
    <dbReference type="NCBI Taxonomy" id="4023"/>
    <lineage>
        <taxon>Eukaryota</taxon>
        <taxon>Viridiplantae</taxon>
        <taxon>Streptophyta</taxon>
        <taxon>Embryophyta</taxon>
        <taxon>Tracheophyta</taxon>
        <taxon>Spermatophyta</taxon>
        <taxon>Magnoliopsida</taxon>
        <taxon>eudicotyledons</taxon>
        <taxon>Gunneridae</taxon>
        <taxon>Pentapetalae</taxon>
        <taxon>rosids</taxon>
        <taxon>malvids</taxon>
        <taxon>Sapindales</taxon>
        <taxon>Sapindaceae</taxon>
        <taxon>Hippocastanoideae</taxon>
        <taxon>Acereae</taxon>
        <taxon>Acer</taxon>
    </lineage>
</organism>
<dbReference type="SUPFAM" id="SSF56672">
    <property type="entry name" value="DNA/RNA polymerases"/>
    <property type="match status" value="1"/>
</dbReference>
<feature type="region of interest" description="Disordered" evidence="1">
    <location>
        <begin position="240"/>
        <end position="271"/>
    </location>
</feature>
<keyword evidence="4" id="KW-1185">Reference proteome</keyword>
<evidence type="ECO:0000313" key="3">
    <source>
        <dbReference type="EMBL" id="KAI9181689.1"/>
    </source>
</evidence>
<reference evidence="3" key="2">
    <citation type="submission" date="2023-02" db="EMBL/GenBank/DDBJ databases">
        <authorList>
            <person name="Swenson N.G."/>
            <person name="Wegrzyn J.L."/>
            <person name="Mcevoy S.L."/>
        </authorList>
    </citation>
    <scope>NUCLEOTIDE SEQUENCE</scope>
    <source>
        <strain evidence="3">91603</strain>
        <tissue evidence="3">Leaf</tissue>
    </source>
</reference>
<dbReference type="EMBL" id="JAJSOW010000101">
    <property type="protein sequence ID" value="KAI9181689.1"/>
    <property type="molecule type" value="Genomic_DNA"/>
</dbReference>
<feature type="domain" description="Reverse transcriptase Ty1/copia-type" evidence="2">
    <location>
        <begin position="49"/>
        <end position="149"/>
    </location>
</feature>
<feature type="compositionally biased region" description="Acidic residues" evidence="1">
    <location>
        <begin position="244"/>
        <end position="265"/>
    </location>
</feature>
<name>A0AAD5NUY4_ACENE</name>
<evidence type="ECO:0000256" key="1">
    <source>
        <dbReference type="SAM" id="MobiDB-lite"/>
    </source>
</evidence>
<proteinExistence type="predicted"/>
<comment type="caution">
    <text evidence="3">The sequence shown here is derived from an EMBL/GenBank/DDBJ whole genome shotgun (WGS) entry which is preliminary data.</text>
</comment>
<reference evidence="3" key="1">
    <citation type="journal article" date="2022" name="Plant J.">
        <title>Strategies of tolerance reflected in two North American maple genomes.</title>
        <authorList>
            <person name="McEvoy S.L."/>
            <person name="Sezen U.U."/>
            <person name="Trouern-Trend A."/>
            <person name="McMahon S.M."/>
            <person name="Schaberg P.G."/>
            <person name="Yang J."/>
            <person name="Wegrzyn J.L."/>
            <person name="Swenson N.G."/>
        </authorList>
    </citation>
    <scope>NUCLEOTIDE SEQUENCE</scope>
    <source>
        <strain evidence="3">91603</strain>
    </source>
</reference>
<evidence type="ECO:0000259" key="2">
    <source>
        <dbReference type="Pfam" id="PF07727"/>
    </source>
</evidence>
<dbReference type="Proteomes" id="UP001064489">
    <property type="component" value="Chromosome 4"/>
</dbReference>
<dbReference type="InterPro" id="IPR013103">
    <property type="entry name" value="RVT_2"/>
</dbReference>
<gene>
    <name evidence="3" type="ORF">LWI28_017555</name>
</gene>
<protein>
    <recommendedName>
        <fullName evidence="2">Reverse transcriptase Ty1/copia-type domain-containing protein</fullName>
    </recommendedName>
</protein>
<sequence length="297" mass="34541">MKSLAEIYEQMERCQFTQVTEPNIFQDAVKYKERYDAMDEEIKALEKHKTWELVDLPDNKEVVGLKWVYKTKYRFDGSIKKYKVRLVAKGYMQREGIDFEETFAPAARFDTIRTVLALATHNKWCVYQFDVKSAFLNGVLDEEVYVWEMEAVETLIDGFSLRLEHTLPRMRRWTMHKRPRNFVKTISDLEANIRSGKAQVLEVSETTDDEAQTDYMVGVDFDMSVGPQFIPLMEMEMKEKNESLDDEDDGDDSDDGDDGGDGDDEAPTRKITVKRKALKKKKKVIGEEEAEEISLNH</sequence>
<accession>A0AAD5NUY4</accession>